<keyword evidence="1" id="KW-0732">Signal</keyword>
<dbReference type="EMBL" id="JAQJAN010000001">
    <property type="protein sequence ID" value="KAJ5741198.1"/>
    <property type="molecule type" value="Genomic_DNA"/>
</dbReference>
<name>A0AAD6HYA4_9EURO</name>
<evidence type="ECO:0000256" key="1">
    <source>
        <dbReference type="SAM" id="SignalP"/>
    </source>
</evidence>
<proteinExistence type="predicted"/>
<feature type="chain" id="PRO_5041931554" evidence="1">
    <location>
        <begin position="19"/>
        <end position="128"/>
    </location>
</feature>
<feature type="signal peptide" evidence="1">
    <location>
        <begin position="1"/>
        <end position="18"/>
    </location>
</feature>
<reference evidence="2" key="1">
    <citation type="journal article" date="2023" name="IMA Fungus">
        <title>Comparative genomic study of the Penicillium genus elucidates a diverse pangenome and 15 lateral gene transfer events.</title>
        <authorList>
            <person name="Petersen C."/>
            <person name="Sorensen T."/>
            <person name="Nielsen M.R."/>
            <person name="Sondergaard T.E."/>
            <person name="Sorensen J.L."/>
            <person name="Fitzpatrick D.A."/>
            <person name="Frisvad J.C."/>
            <person name="Nielsen K.L."/>
        </authorList>
    </citation>
    <scope>NUCLEOTIDE SEQUENCE</scope>
    <source>
        <strain evidence="2">IBT 17514</strain>
    </source>
</reference>
<keyword evidence="3" id="KW-1185">Reference proteome</keyword>
<accession>A0AAD6HYA4</accession>
<comment type="caution">
    <text evidence="2">The sequence shown here is derived from an EMBL/GenBank/DDBJ whole genome shotgun (WGS) entry which is preliminary data.</text>
</comment>
<reference evidence="2" key="2">
    <citation type="submission" date="2023-01" db="EMBL/GenBank/DDBJ databases">
        <authorList>
            <person name="Petersen C."/>
        </authorList>
    </citation>
    <scope>NUCLEOTIDE SEQUENCE</scope>
    <source>
        <strain evidence="2">IBT 17514</strain>
    </source>
</reference>
<evidence type="ECO:0000313" key="3">
    <source>
        <dbReference type="Proteomes" id="UP001215712"/>
    </source>
</evidence>
<sequence length="128" mass="13260">MQFSITLLSLLPAALVSAVPLESRTLPEVTFSLSNDQSGANAGATFPVNGYDRSISDIFKGTSVAASGNVLASSAQLTAFPQNINCVLKNNGNYIATLTAQNTYVDIDGNPAVSTPINLNGATINCHV</sequence>
<dbReference type="Proteomes" id="UP001215712">
    <property type="component" value="Unassembled WGS sequence"/>
</dbReference>
<dbReference type="AlphaFoldDB" id="A0AAD6HYA4"/>
<organism evidence="2 3">
    <name type="scientific">Penicillium malachiteum</name>
    <dbReference type="NCBI Taxonomy" id="1324776"/>
    <lineage>
        <taxon>Eukaryota</taxon>
        <taxon>Fungi</taxon>
        <taxon>Dikarya</taxon>
        <taxon>Ascomycota</taxon>
        <taxon>Pezizomycotina</taxon>
        <taxon>Eurotiomycetes</taxon>
        <taxon>Eurotiomycetidae</taxon>
        <taxon>Eurotiales</taxon>
        <taxon>Aspergillaceae</taxon>
        <taxon>Penicillium</taxon>
    </lineage>
</organism>
<evidence type="ECO:0000313" key="2">
    <source>
        <dbReference type="EMBL" id="KAJ5741198.1"/>
    </source>
</evidence>
<protein>
    <submittedName>
        <fullName evidence="2">Uncharacterized protein</fullName>
    </submittedName>
</protein>
<gene>
    <name evidence="2" type="ORF">N7493_001070</name>
</gene>